<protein>
    <submittedName>
        <fullName evidence="1">DUF3095 domain-containing protein</fullName>
    </submittedName>
</protein>
<dbReference type="KEGG" id="apai:APAC_1163"/>
<dbReference type="Proteomes" id="UP000322726">
    <property type="component" value="Chromosome"/>
</dbReference>
<dbReference type="RefSeq" id="WP_130233229.1">
    <property type="nucleotide sequence ID" value="NZ_BMEF01000029.1"/>
</dbReference>
<dbReference type="Pfam" id="PF11294">
    <property type="entry name" value="DUF3095"/>
    <property type="match status" value="1"/>
</dbReference>
<keyword evidence="2" id="KW-1185">Reference proteome</keyword>
<sequence length="383" mass="43965">MKQTIDFYKDLKTFTNFSDITEDKYFKEIPDDWFVVVSDIKNSTKAIETGMYKQVNFVASLLIIGILNINRKLDLPFCFGGDGASVLIPNSIVNEAKKVLVDTKSKAKTNFDLNLRIGIISVKEIKELGAKIEISKLSLSKEHSQAIIRGNGLELAEELIKKDEEKYSVKDFTHIDYESDFEGLECRWQDIPSPKDETLSILIKSLKDEDSSKKIYKNILLKIEEITGSYDLRHPILDDSKLNLSFNPMVLNAEASLFSKSKIGKLFNFFKIYIENILGKYLMSKGNWGDYKNRILRTTDTEKFDDMIRMVISINNKDLKTLESFLEDEYKKRNIIYGIHKSNSALMTCLIFERHGKHIHFIDSSNGGYAIAAKQMKNQIKDL</sequence>
<dbReference type="EMBL" id="CP035928">
    <property type="protein sequence ID" value="QEP34285.1"/>
    <property type="molecule type" value="Genomic_DNA"/>
</dbReference>
<reference evidence="1 2" key="2">
    <citation type="submission" date="2019-09" db="EMBL/GenBank/DDBJ databases">
        <title>Complete genome sequencing of four Arcobacter species reveals a diverse suite of mobile elements.</title>
        <authorList>
            <person name="Miller W.G."/>
            <person name="Yee E."/>
            <person name="Bono J.L."/>
        </authorList>
    </citation>
    <scope>NUCLEOTIDE SEQUENCE [LARGE SCALE GENOMIC DNA]</scope>
    <source>
        <strain evidence="1 2">LMG 26638</strain>
    </source>
</reference>
<organism evidence="1 2">
    <name type="scientific">Malaciobacter pacificus</name>
    <dbReference type="NCBI Taxonomy" id="1080223"/>
    <lineage>
        <taxon>Bacteria</taxon>
        <taxon>Pseudomonadati</taxon>
        <taxon>Campylobacterota</taxon>
        <taxon>Epsilonproteobacteria</taxon>
        <taxon>Campylobacterales</taxon>
        <taxon>Arcobacteraceae</taxon>
        <taxon>Malaciobacter</taxon>
    </lineage>
</organism>
<dbReference type="AlphaFoldDB" id="A0A5C2H9W6"/>
<gene>
    <name evidence="1" type="ORF">APAC_1163</name>
</gene>
<dbReference type="InterPro" id="IPR021445">
    <property type="entry name" value="DUF3095"/>
</dbReference>
<reference evidence="1 2" key="3">
    <citation type="submission" date="2019-09" db="EMBL/GenBank/DDBJ databases">
        <title>Taxonomic note: a critical rebuttal of the proposed division of the genus Arcobacter into six genera, emended descriptions of Arcobacter anaerophilus and the genus Arcobacter, and an assessment of genus-level boundaries for Epsilonproteobacteria using in silico genomic comparator tools.</title>
        <authorList>
            <person name="On S.L.W."/>
            <person name="Miller W.G."/>
            <person name="Biggs P."/>
            <person name="Cornelius A."/>
            <person name="Vandamme P."/>
        </authorList>
    </citation>
    <scope>NUCLEOTIDE SEQUENCE [LARGE SCALE GENOMIC DNA]</scope>
    <source>
        <strain evidence="1 2">LMG 26638</strain>
    </source>
</reference>
<proteinExistence type="predicted"/>
<reference evidence="2" key="1">
    <citation type="submission" date="2019-09" db="EMBL/GenBank/DDBJ databases">
        <title>Complete genome sequencing of four Arcobacter species reveals a diverse suite of mobile elements.</title>
        <authorList>
            <person name="On S.L.W."/>
            <person name="Miller W.G."/>
            <person name="Biggs P."/>
            <person name="Cornelius A."/>
            <person name="Vandamme P."/>
        </authorList>
    </citation>
    <scope>NUCLEOTIDE SEQUENCE [LARGE SCALE GENOMIC DNA]</scope>
    <source>
        <strain evidence="2">LMG 26638</strain>
    </source>
</reference>
<evidence type="ECO:0000313" key="1">
    <source>
        <dbReference type="EMBL" id="QEP34285.1"/>
    </source>
</evidence>
<evidence type="ECO:0000313" key="2">
    <source>
        <dbReference type="Proteomes" id="UP000322726"/>
    </source>
</evidence>
<dbReference type="OrthoDB" id="5342145at2"/>
<name>A0A5C2H9W6_9BACT</name>
<accession>A0A5C2H9W6</accession>